<dbReference type="Pfam" id="PF02687">
    <property type="entry name" value="FtsX"/>
    <property type="match status" value="2"/>
</dbReference>
<dbReference type="PANTHER" id="PTHR30572">
    <property type="entry name" value="MEMBRANE COMPONENT OF TRANSPORTER-RELATED"/>
    <property type="match status" value="1"/>
</dbReference>
<evidence type="ECO:0000256" key="6">
    <source>
        <dbReference type="ARBA" id="ARBA00038076"/>
    </source>
</evidence>
<dbReference type="Proteomes" id="UP001154420">
    <property type="component" value="Unassembled WGS sequence"/>
</dbReference>
<evidence type="ECO:0000313" key="10">
    <source>
        <dbReference type="Proteomes" id="UP001154420"/>
    </source>
</evidence>
<feature type="transmembrane region" description="Helical" evidence="7">
    <location>
        <begin position="646"/>
        <end position="674"/>
    </location>
</feature>
<comment type="similarity">
    <text evidence="6">Belongs to the ABC-4 integral membrane protein family.</text>
</comment>
<keyword evidence="3 7" id="KW-0812">Transmembrane</keyword>
<evidence type="ECO:0000256" key="2">
    <source>
        <dbReference type="ARBA" id="ARBA00022475"/>
    </source>
</evidence>
<name>A0A9X5GTG0_9FIRM</name>
<sequence length="784" mass="86919">MEDFMRKSFMIARSNMRKSKGQTAAIIVLILIAALMLNLWLMLSTDYKANFNRYHDKLNAEHVTLSISGNEEEKREFLLQTFEKDNHIAQYCLDNCMHMTGSFPYNGGRMNGWFVFLEKEKALTRLIGKAEIVEEGAFASGVYLPMLYKSDDIVVGETIEISIGSSKVTYTVCGFFNSVMMGSHNCALTELILTEDKYAELEMAGYAPQAALCSVRLKDKSENLNYEALLKSTITERYPDIIMTSNCYDIVTQSRYISQMICSGIMSAMAFFVLLIALVVIISNIINYIQVNMKNLGALKAAGYTSGQLIGALLLQFLGLTMLVAMVGAGLSYCLFPAVNTMMIAQTGIPYEIHFLPIPFVSSLGILGGVVSVAVWYASRRIKKIEPITALRCGVQTHNFKRNYVPFEKTKVPLHFALALKTTLSGMKYNVTVCITMLVLSLVVVFSGLMTENVIMDMTPFLNLIVGETADSCINIQVEMEEDFLEEMDADERVEKAYLYHSLNVSHVDGAELMATLCDDFSKVNNPNVVFEGRFPKYDNEIAIAAKYAKEHGFKVGDEIEITANGKLEKYLICGFTQITNNLGRDCLFTRAGYERLGSLANTSYYINLENGTDIDEFNLEMKEKFEGGVNTTINVVETIEGAAGVYVSLMTIIVIAILVLSAIIIAFVLYLLVRTMLNNKKHDYGIMKALGFTTGQLILQTAMSFMPAIILASFIGLIGCSFIINPLTALFLQGLGIVKCTFKIPIDFIVAAGIGLVVFAFVTVCLLALKIREIAPRALLFGE</sequence>
<organism evidence="9 10">
    <name type="scientific">Parablautia muri</name>
    <dbReference type="NCBI Taxonomy" id="2320879"/>
    <lineage>
        <taxon>Bacteria</taxon>
        <taxon>Bacillati</taxon>
        <taxon>Bacillota</taxon>
        <taxon>Clostridia</taxon>
        <taxon>Lachnospirales</taxon>
        <taxon>Lachnospiraceae</taxon>
        <taxon>Parablautia</taxon>
    </lineage>
</organism>
<evidence type="ECO:0000313" key="9">
    <source>
        <dbReference type="EMBL" id="NBJ94164.1"/>
    </source>
</evidence>
<dbReference type="GO" id="GO:0022857">
    <property type="term" value="F:transmembrane transporter activity"/>
    <property type="evidence" value="ECO:0007669"/>
    <property type="project" value="TreeGrafter"/>
</dbReference>
<keyword evidence="10" id="KW-1185">Reference proteome</keyword>
<evidence type="ECO:0000256" key="4">
    <source>
        <dbReference type="ARBA" id="ARBA00022989"/>
    </source>
</evidence>
<gene>
    <name evidence="9" type="ORF">D5281_16610</name>
</gene>
<feature type="transmembrane region" description="Helical" evidence="7">
    <location>
        <begin position="265"/>
        <end position="289"/>
    </location>
</feature>
<feature type="transmembrane region" description="Helical" evidence="7">
    <location>
        <begin position="698"/>
        <end position="725"/>
    </location>
</feature>
<keyword evidence="5 7" id="KW-0472">Membrane</keyword>
<evidence type="ECO:0000256" key="5">
    <source>
        <dbReference type="ARBA" id="ARBA00023136"/>
    </source>
</evidence>
<feature type="transmembrane region" description="Helical" evidence="7">
    <location>
        <begin position="353"/>
        <end position="378"/>
    </location>
</feature>
<proteinExistence type="inferred from homology"/>
<feature type="domain" description="ABC3 transporter permease C-terminal" evidence="8">
    <location>
        <begin position="268"/>
        <end position="387"/>
    </location>
</feature>
<feature type="transmembrane region" description="Helical" evidence="7">
    <location>
        <begin position="745"/>
        <end position="770"/>
    </location>
</feature>
<protein>
    <submittedName>
        <fullName evidence="9">ABC transporter permease</fullName>
    </submittedName>
</protein>
<reference evidence="9" key="1">
    <citation type="submission" date="2018-09" db="EMBL/GenBank/DDBJ databases">
        <title>Murine metabolic-syndrome-specific gut microbial biobank.</title>
        <authorList>
            <person name="Liu C."/>
        </authorList>
    </citation>
    <scope>NUCLEOTIDE SEQUENCE</scope>
    <source>
        <strain evidence="9">D42-62</strain>
    </source>
</reference>
<dbReference type="InterPro" id="IPR050250">
    <property type="entry name" value="Macrolide_Exporter_MacB"/>
</dbReference>
<keyword evidence="2" id="KW-1003">Cell membrane</keyword>
<dbReference type="InterPro" id="IPR003838">
    <property type="entry name" value="ABC3_permease_C"/>
</dbReference>
<dbReference type="GO" id="GO:0005886">
    <property type="term" value="C:plasma membrane"/>
    <property type="evidence" value="ECO:0007669"/>
    <property type="project" value="UniProtKB-SubCell"/>
</dbReference>
<comment type="subcellular location">
    <subcellularLocation>
        <location evidence="1">Cell membrane</location>
        <topology evidence="1">Multi-pass membrane protein</topology>
    </subcellularLocation>
</comment>
<comment type="caution">
    <text evidence="9">The sequence shown here is derived from an EMBL/GenBank/DDBJ whole genome shotgun (WGS) entry which is preliminary data.</text>
</comment>
<evidence type="ECO:0000256" key="3">
    <source>
        <dbReference type="ARBA" id="ARBA00022692"/>
    </source>
</evidence>
<feature type="transmembrane region" description="Helical" evidence="7">
    <location>
        <begin position="309"/>
        <end position="333"/>
    </location>
</feature>
<accession>A0A9X5GTG0</accession>
<evidence type="ECO:0000256" key="7">
    <source>
        <dbReference type="SAM" id="Phobius"/>
    </source>
</evidence>
<feature type="transmembrane region" description="Helical" evidence="7">
    <location>
        <begin position="21"/>
        <end position="43"/>
    </location>
</feature>
<evidence type="ECO:0000259" key="8">
    <source>
        <dbReference type="Pfam" id="PF02687"/>
    </source>
</evidence>
<dbReference type="AlphaFoldDB" id="A0A9X5GTG0"/>
<feature type="transmembrane region" description="Helical" evidence="7">
    <location>
        <begin position="429"/>
        <end position="450"/>
    </location>
</feature>
<dbReference type="PANTHER" id="PTHR30572:SF4">
    <property type="entry name" value="ABC TRANSPORTER PERMEASE YTRF"/>
    <property type="match status" value="1"/>
</dbReference>
<feature type="domain" description="ABC3 transporter permease C-terminal" evidence="8">
    <location>
        <begin position="657"/>
        <end position="774"/>
    </location>
</feature>
<dbReference type="EMBL" id="QZDT01000031">
    <property type="protein sequence ID" value="NBJ94164.1"/>
    <property type="molecule type" value="Genomic_DNA"/>
</dbReference>
<evidence type="ECO:0000256" key="1">
    <source>
        <dbReference type="ARBA" id="ARBA00004651"/>
    </source>
</evidence>
<keyword evidence="4 7" id="KW-1133">Transmembrane helix</keyword>